<feature type="chain" id="PRO_5043777875" description="Allorecognition 2" evidence="2">
    <location>
        <begin position="18"/>
        <end position="316"/>
    </location>
</feature>
<proteinExistence type="predicted"/>
<dbReference type="Proteomes" id="UP001431209">
    <property type="component" value="Unassembled WGS sequence"/>
</dbReference>
<evidence type="ECO:0000256" key="2">
    <source>
        <dbReference type="SAM" id="SignalP"/>
    </source>
</evidence>
<keyword evidence="1" id="KW-0812">Transmembrane</keyword>
<keyword evidence="4" id="KW-1185">Reference proteome</keyword>
<gene>
    <name evidence="3" type="ORF">AKO1_015824</name>
</gene>
<dbReference type="AlphaFoldDB" id="A0AAW2ZIE4"/>
<comment type="caution">
    <text evidence="3">The sequence shown here is derived from an EMBL/GenBank/DDBJ whole genome shotgun (WGS) entry which is preliminary data.</text>
</comment>
<feature type="transmembrane region" description="Helical" evidence="1">
    <location>
        <begin position="254"/>
        <end position="281"/>
    </location>
</feature>
<sequence>MSSLYLIVSLLAAIATCSEIVSIETVLSISRQAKCSVDVTETIIIFAPNISNYYTFQDKKVHGVFLNRTLNDNKLYKAFNVIDWYVTATNVTEDTTINYIPHYNIFRGDPNYAVVRSLDSVRIDINVTGANEKSLYGVNMTYSSIGPLSHFSGNEYNNYTNRIIWGYDMHPMITNTTRIKTIIKFDRYINRFQIESDNVVRESENDASTFTIINYGTLKDRRIELFFESEYGDGTRNSEGLSFCTVFDNSHIKFFISVFAFVYIAITLSIVSLLIILQMICSKTIDYMKERRTVRLEAMDYQLYEQTPKLINSSDD</sequence>
<keyword evidence="1" id="KW-0472">Membrane</keyword>
<evidence type="ECO:0008006" key="5">
    <source>
        <dbReference type="Google" id="ProtNLM"/>
    </source>
</evidence>
<reference evidence="3 4" key="1">
    <citation type="submission" date="2024-03" db="EMBL/GenBank/DDBJ databases">
        <title>The Acrasis kona genome and developmental transcriptomes reveal deep origins of eukaryotic multicellular pathways.</title>
        <authorList>
            <person name="Sheikh S."/>
            <person name="Fu C.-J."/>
            <person name="Brown M.W."/>
            <person name="Baldauf S.L."/>
        </authorList>
    </citation>
    <scope>NUCLEOTIDE SEQUENCE [LARGE SCALE GENOMIC DNA]</scope>
    <source>
        <strain evidence="3 4">ATCC MYA-3509</strain>
    </source>
</reference>
<evidence type="ECO:0000313" key="3">
    <source>
        <dbReference type="EMBL" id="KAL0488738.1"/>
    </source>
</evidence>
<evidence type="ECO:0000256" key="1">
    <source>
        <dbReference type="SAM" id="Phobius"/>
    </source>
</evidence>
<feature type="signal peptide" evidence="2">
    <location>
        <begin position="1"/>
        <end position="17"/>
    </location>
</feature>
<dbReference type="EMBL" id="JAOPGA020001473">
    <property type="protein sequence ID" value="KAL0488738.1"/>
    <property type="molecule type" value="Genomic_DNA"/>
</dbReference>
<protein>
    <recommendedName>
        <fullName evidence="5">Allorecognition 2</fullName>
    </recommendedName>
</protein>
<accession>A0AAW2ZIE4</accession>
<evidence type="ECO:0000313" key="4">
    <source>
        <dbReference type="Proteomes" id="UP001431209"/>
    </source>
</evidence>
<keyword evidence="2" id="KW-0732">Signal</keyword>
<organism evidence="3 4">
    <name type="scientific">Acrasis kona</name>
    <dbReference type="NCBI Taxonomy" id="1008807"/>
    <lineage>
        <taxon>Eukaryota</taxon>
        <taxon>Discoba</taxon>
        <taxon>Heterolobosea</taxon>
        <taxon>Tetramitia</taxon>
        <taxon>Eutetramitia</taxon>
        <taxon>Acrasidae</taxon>
        <taxon>Acrasis</taxon>
    </lineage>
</organism>
<keyword evidence="1" id="KW-1133">Transmembrane helix</keyword>
<name>A0AAW2ZIE4_9EUKA</name>